<reference evidence="3 4" key="1">
    <citation type="journal article" date="2019" name="Nat. Ecol. Evol.">
        <title>Megaphylogeny resolves global patterns of mushroom evolution.</title>
        <authorList>
            <person name="Varga T."/>
            <person name="Krizsan K."/>
            <person name="Foldi C."/>
            <person name="Dima B."/>
            <person name="Sanchez-Garcia M."/>
            <person name="Sanchez-Ramirez S."/>
            <person name="Szollosi G.J."/>
            <person name="Szarkandi J.G."/>
            <person name="Papp V."/>
            <person name="Albert L."/>
            <person name="Andreopoulos W."/>
            <person name="Angelini C."/>
            <person name="Antonin V."/>
            <person name="Barry K.W."/>
            <person name="Bougher N.L."/>
            <person name="Buchanan P."/>
            <person name="Buyck B."/>
            <person name="Bense V."/>
            <person name="Catcheside P."/>
            <person name="Chovatia M."/>
            <person name="Cooper J."/>
            <person name="Damon W."/>
            <person name="Desjardin D."/>
            <person name="Finy P."/>
            <person name="Geml J."/>
            <person name="Haridas S."/>
            <person name="Hughes K."/>
            <person name="Justo A."/>
            <person name="Karasinski D."/>
            <person name="Kautmanova I."/>
            <person name="Kiss B."/>
            <person name="Kocsube S."/>
            <person name="Kotiranta H."/>
            <person name="LaButti K.M."/>
            <person name="Lechner B.E."/>
            <person name="Liimatainen K."/>
            <person name="Lipzen A."/>
            <person name="Lukacs Z."/>
            <person name="Mihaltcheva S."/>
            <person name="Morgado L.N."/>
            <person name="Niskanen T."/>
            <person name="Noordeloos M.E."/>
            <person name="Ohm R.A."/>
            <person name="Ortiz-Santana B."/>
            <person name="Ovrebo C."/>
            <person name="Racz N."/>
            <person name="Riley R."/>
            <person name="Savchenko A."/>
            <person name="Shiryaev A."/>
            <person name="Soop K."/>
            <person name="Spirin V."/>
            <person name="Szebenyi C."/>
            <person name="Tomsovsky M."/>
            <person name="Tulloss R.E."/>
            <person name="Uehling J."/>
            <person name="Grigoriev I.V."/>
            <person name="Vagvolgyi C."/>
            <person name="Papp T."/>
            <person name="Martin F.M."/>
            <person name="Miettinen O."/>
            <person name="Hibbett D.S."/>
            <person name="Nagy L.G."/>
        </authorList>
    </citation>
    <scope>NUCLEOTIDE SEQUENCE [LARGE SCALE GENOMIC DNA]</scope>
    <source>
        <strain evidence="3 4">CBS 166.37</strain>
    </source>
</reference>
<keyword evidence="4" id="KW-1185">Reference proteome</keyword>
<dbReference type="Proteomes" id="UP000308652">
    <property type="component" value="Unassembled WGS sequence"/>
</dbReference>
<proteinExistence type="predicted"/>
<feature type="region of interest" description="Disordered" evidence="1">
    <location>
        <begin position="219"/>
        <end position="263"/>
    </location>
</feature>
<keyword evidence="2" id="KW-0812">Transmembrane</keyword>
<organism evidence="3 4">
    <name type="scientific">Crucibulum laeve</name>
    <dbReference type="NCBI Taxonomy" id="68775"/>
    <lineage>
        <taxon>Eukaryota</taxon>
        <taxon>Fungi</taxon>
        <taxon>Dikarya</taxon>
        <taxon>Basidiomycota</taxon>
        <taxon>Agaricomycotina</taxon>
        <taxon>Agaricomycetes</taxon>
        <taxon>Agaricomycetidae</taxon>
        <taxon>Agaricales</taxon>
        <taxon>Agaricineae</taxon>
        <taxon>Nidulariaceae</taxon>
        <taxon>Crucibulum</taxon>
    </lineage>
</organism>
<keyword evidence="2" id="KW-1133">Transmembrane helix</keyword>
<dbReference type="STRING" id="68775.A0A5C3MFH0"/>
<evidence type="ECO:0000256" key="2">
    <source>
        <dbReference type="SAM" id="Phobius"/>
    </source>
</evidence>
<sequence>MCGCYKNHTIILLCTEPILCSTYLSSCHPRKHPHSFPLVSFYEPLMEIPNIQLSERQILGPIFSGILGPITTKDPLGSVTSILPPILPLPTSSSTSVLASSTESLSTSSASTSSASTSSTKSSEVSSAIATATPSSVSEFETTSAGKIYTVTTVIALETASVTPTLAAAPKSFLQNKVASGVVFALVGLIGLVIIVVVGTFAIRRRRQNMLHQEAISFDPGSTTRDRFNNHSGHSSLEKPRVSSSTGHGRDVEQGNRTSAAPFADYRPNAYFAPLPTIPRTHNLHDGYSGHDNYAQQTQNRWSDAAALPNPHLYAGTRSSEPVDDSAGPLNSARIPGDANTGPPVGRPLPPSFGSFESGVGTVNSEIQYQHSGPLKIANE</sequence>
<evidence type="ECO:0008006" key="5">
    <source>
        <dbReference type="Google" id="ProtNLM"/>
    </source>
</evidence>
<keyword evidence="2" id="KW-0472">Membrane</keyword>
<dbReference type="AlphaFoldDB" id="A0A5C3MFH0"/>
<evidence type="ECO:0000256" key="1">
    <source>
        <dbReference type="SAM" id="MobiDB-lite"/>
    </source>
</evidence>
<feature type="region of interest" description="Disordered" evidence="1">
    <location>
        <begin position="310"/>
        <end position="359"/>
    </location>
</feature>
<feature type="transmembrane region" description="Helical" evidence="2">
    <location>
        <begin position="181"/>
        <end position="203"/>
    </location>
</feature>
<dbReference type="EMBL" id="ML213591">
    <property type="protein sequence ID" value="TFK43383.1"/>
    <property type="molecule type" value="Genomic_DNA"/>
</dbReference>
<gene>
    <name evidence="3" type="ORF">BDQ12DRAFT_674888</name>
</gene>
<protein>
    <recommendedName>
        <fullName evidence="5">Mid2 domain-containing protein</fullName>
    </recommendedName>
</protein>
<accession>A0A5C3MFH0</accession>
<dbReference type="OrthoDB" id="2693038at2759"/>
<evidence type="ECO:0000313" key="4">
    <source>
        <dbReference type="Proteomes" id="UP000308652"/>
    </source>
</evidence>
<name>A0A5C3MFH0_9AGAR</name>
<evidence type="ECO:0000313" key="3">
    <source>
        <dbReference type="EMBL" id="TFK43383.1"/>
    </source>
</evidence>